<evidence type="ECO:0000313" key="4">
    <source>
        <dbReference type="Proteomes" id="UP001468798"/>
    </source>
</evidence>
<sequence>MAIYKWIYCCLALLISVNNETMAQNQSPTIDSKKSNTIASTLKWSERMALSIMKRHPKIWQIDNNEKPKWDYKIGFVLSAFEKLYQKSHNQVYQNYSKEYIDSFIDSSGTIANYNSKEYNIDLIEPGKLLFNIYKETKEIRYLKALTLLRNQLKEHPRTASGGFWHKQIYPNQMWLDGLYMQTPFYTRYTVTYEKGENLNDIALQFQLVQTHFIDPKTGLFYHAWDESKQIAWSNPVTGTSPTVWSRAIGWYAMALVDVLDYFPKKHPKHKELVGNLNQLIKGVIEYQNPSGLWFQVTDKANETGNFLETSSTCMFIYTIAKGIKKGYLPSKYKVNATKAFDEIIKKYCKVDDDGELHLTQICSNFGLGGIPFRDGSYQFYTKSNNKNDSSAGVGAFMLSALELNK</sequence>
<protein>
    <submittedName>
        <fullName evidence="3">Glycoside hydrolase family 88 protein</fullName>
    </submittedName>
</protein>
<dbReference type="GO" id="GO:0016787">
    <property type="term" value="F:hydrolase activity"/>
    <property type="evidence" value="ECO:0007669"/>
    <property type="project" value="UniProtKB-KW"/>
</dbReference>
<keyword evidence="1 3" id="KW-0378">Hydrolase</keyword>
<dbReference type="InterPro" id="IPR010905">
    <property type="entry name" value="Glyco_hydro_88"/>
</dbReference>
<dbReference type="EMBL" id="JBCGDP010000016">
    <property type="protein sequence ID" value="MEM0577856.1"/>
    <property type="molecule type" value="Genomic_DNA"/>
</dbReference>
<dbReference type="RefSeq" id="WP_342692724.1">
    <property type="nucleotide sequence ID" value="NZ_JBCGDP010000016.1"/>
</dbReference>
<dbReference type="PANTHER" id="PTHR33886">
    <property type="entry name" value="UNSATURATED RHAMNOGALACTURONAN HYDROLASE (EUROFUNG)"/>
    <property type="match status" value="1"/>
</dbReference>
<dbReference type="Gene3D" id="1.50.10.10">
    <property type="match status" value="1"/>
</dbReference>
<dbReference type="SUPFAM" id="SSF48208">
    <property type="entry name" value="Six-hairpin glycosidases"/>
    <property type="match status" value="1"/>
</dbReference>
<dbReference type="InterPro" id="IPR012341">
    <property type="entry name" value="6hp_glycosidase-like_sf"/>
</dbReference>
<dbReference type="PANTHER" id="PTHR33886:SF8">
    <property type="entry name" value="UNSATURATED RHAMNOGALACTURONAN HYDROLASE (EUROFUNG)"/>
    <property type="match status" value="1"/>
</dbReference>
<evidence type="ECO:0000256" key="1">
    <source>
        <dbReference type="ARBA" id="ARBA00022801"/>
    </source>
</evidence>
<dbReference type="InterPro" id="IPR052043">
    <property type="entry name" value="PolySaccharide_Degr_Enz"/>
</dbReference>
<proteinExistence type="predicted"/>
<name>A0ABU9NR72_9FLAO</name>
<dbReference type="Proteomes" id="UP001468798">
    <property type="component" value="Unassembled WGS sequence"/>
</dbReference>
<evidence type="ECO:0000256" key="2">
    <source>
        <dbReference type="SAM" id="SignalP"/>
    </source>
</evidence>
<dbReference type="InterPro" id="IPR008928">
    <property type="entry name" value="6-hairpin_glycosidase_sf"/>
</dbReference>
<feature type="signal peptide" evidence="2">
    <location>
        <begin position="1"/>
        <end position="23"/>
    </location>
</feature>
<comment type="caution">
    <text evidence="3">The sequence shown here is derived from an EMBL/GenBank/DDBJ whole genome shotgun (WGS) entry which is preliminary data.</text>
</comment>
<dbReference type="Pfam" id="PF07470">
    <property type="entry name" value="Glyco_hydro_88"/>
    <property type="match status" value="1"/>
</dbReference>
<organism evidence="3 4">
    <name type="scientific">Flavobacterium polysaccharolyticum</name>
    <dbReference type="NCBI Taxonomy" id="3133148"/>
    <lineage>
        <taxon>Bacteria</taxon>
        <taxon>Pseudomonadati</taxon>
        <taxon>Bacteroidota</taxon>
        <taxon>Flavobacteriia</taxon>
        <taxon>Flavobacteriales</taxon>
        <taxon>Flavobacteriaceae</taxon>
        <taxon>Flavobacterium</taxon>
    </lineage>
</organism>
<keyword evidence="4" id="KW-1185">Reference proteome</keyword>
<keyword evidence="2" id="KW-0732">Signal</keyword>
<gene>
    <name evidence="3" type="ORF">WFZ86_15225</name>
</gene>
<accession>A0ABU9NR72</accession>
<reference evidence="3 4" key="1">
    <citation type="submission" date="2024-03" db="EMBL/GenBank/DDBJ databases">
        <title>Two novel species of the genus Flavobacterium exhibiting potentially degradation of complex polysaccharides.</title>
        <authorList>
            <person name="Lian X."/>
        </authorList>
    </citation>
    <scope>NUCLEOTIDE SEQUENCE [LARGE SCALE GENOMIC DNA]</scope>
    <source>
        <strain evidence="3 4">N6</strain>
    </source>
</reference>
<evidence type="ECO:0000313" key="3">
    <source>
        <dbReference type="EMBL" id="MEM0577856.1"/>
    </source>
</evidence>
<feature type="chain" id="PRO_5046356237" evidence="2">
    <location>
        <begin position="24"/>
        <end position="406"/>
    </location>
</feature>